<dbReference type="EMBL" id="JACHIJ010000005">
    <property type="protein sequence ID" value="MBB5053620.1"/>
    <property type="molecule type" value="Genomic_DNA"/>
</dbReference>
<accession>A0A840N3D9</accession>
<evidence type="ECO:0000313" key="1">
    <source>
        <dbReference type="EMBL" id="MBB5053620.1"/>
    </source>
</evidence>
<sequence>MPIAVGFERERVGMRGIAFEIEEVGKTPCGVAKTGVLRDIVNELTAEIDFTAVLKRAKIVLAGSKHVSPLVIYAN</sequence>
<dbReference type="Proteomes" id="UP000521227">
    <property type="component" value="Unassembled WGS sequence"/>
</dbReference>
<organism evidence="1 2">
    <name type="scientific">Afipia massiliensis</name>
    <dbReference type="NCBI Taxonomy" id="211460"/>
    <lineage>
        <taxon>Bacteria</taxon>
        <taxon>Pseudomonadati</taxon>
        <taxon>Pseudomonadota</taxon>
        <taxon>Alphaproteobacteria</taxon>
        <taxon>Hyphomicrobiales</taxon>
        <taxon>Nitrobacteraceae</taxon>
        <taxon>Afipia</taxon>
    </lineage>
</organism>
<name>A0A840N3D9_9BRAD</name>
<reference evidence="1 2" key="1">
    <citation type="submission" date="2020-08" db="EMBL/GenBank/DDBJ databases">
        <title>Genomic Encyclopedia of Type Strains, Phase IV (KMG-IV): sequencing the most valuable type-strain genomes for metagenomic binning, comparative biology and taxonomic classification.</title>
        <authorList>
            <person name="Goeker M."/>
        </authorList>
    </citation>
    <scope>NUCLEOTIDE SEQUENCE [LARGE SCALE GENOMIC DNA]</scope>
    <source>
        <strain evidence="1 2">DSM 17498</strain>
    </source>
</reference>
<gene>
    <name evidence="1" type="ORF">HNQ36_003620</name>
</gene>
<dbReference type="AlphaFoldDB" id="A0A840N3D9"/>
<proteinExistence type="predicted"/>
<comment type="caution">
    <text evidence="1">The sequence shown here is derived from an EMBL/GenBank/DDBJ whole genome shotgun (WGS) entry which is preliminary data.</text>
</comment>
<evidence type="ECO:0000313" key="2">
    <source>
        <dbReference type="Proteomes" id="UP000521227"/>
    </source>
</evidence>
<protein>
    <submittedName>
        <fullName evidence="1">Uncharacterized protein</fullName>
    </submittedName>
</protein>